<evidence type="ECO:0000259" key="2">
    <source>
        <dbReference type="Pfam" id="PF07995"/>
    </source>
</evidence>
<evidence type="ECO:0000256" key="1">
    <source>
        <dbReference type="SAM" id="SignalP"/>
    </source>
</evidence>
<sequence length="366" mass="39912">MHTPSLIARTFSALLLLTSVAVAAADYTLETIADGLHHPWSIAQLPDGDFLVTERRGKLLLIAEDGTSRTNVSGVPDTLVGGQGGFFDIVLHPGFSDNRLVYLAYARGTPQANGTAIMRARLEGTALLDAEDILWVKDKKDTVQHYGGRLLFLPDTTLLLATGDGFDYRDQAQVVSSELGKVLRINDDGSVPADNPFSEPGSERVWTLGHRNPQGLALAGDSKTVYLHEHGPKGGDEVNVLSPGNNYGWPVVTYGLDYSGAYVSPFTELPGMTGPVHYWVPSIAPSGLAWYNGEHFPEWRGQLLVGALVDKEVRLLKLDKGEVVAEEGLFQEAGERIRDVYMGNDGHIYLLTDHEDGRLIRVLPTR</sequence>
<dbReference type="AlphaFoldDB" id="A0A2N5Y5B7"/>
<evidence type="ECO:0000313" key="3">
    <source>
        <dbReference type="EMBL" id="PLW83595.1"/>
    </source>
</evidence>
<feature type="signal peptide" evidence="1">
    <location>
        <begin position="1"/>
        <end position="24"/>
    </location>
</feature>
<dbReference type="InterPro" id="IPR011042">
    <property type="entry name" value="6-blade_b-propeller_TolB-like"/>
</dbReference>
<dbReference type="InterPro" id="IPR011041">
    <property type="entry name" value="Quinoprot_gluc/sorb_DH_b-prop"/>
</dbReference>
<dbReference type="PANTHER" id="PTHR19328">
    <property type="entry name" value="HEDGEHOG-INTERACTING PROTEIN"/>
    <property type="match status" value="1"/>
</dbReference>
<dbReference type="InterPro" id="IPR012938">
    <property type="entry name" value="Glc/Sorbosone_DH"/>
</dbReference>
<dbReference type="Pfam" id="PF07995">
    <property type="entry name" value="GSDH"/>
    <property type="match status" value="1"/>
</dbReference>
<name>A0A2N5Y5B7_9GAMM</name>
<evidence type="ECO:0000313" key="4">
    <source>
        <dbReference type="Proteomes" id="UP000234845"/>
    </source>
</evidence>
<dbReference type="PANTHER" id="PTHR19328:SF75">
    <property type="entry name" value="ALDOSE SUGAR DEHYDROGENASE YLII"/>
    <property type="match status" value="1"/>
</dbReference>
<organism evidence="3 4">
    <name type="scientific">Kineobactrum sediminis</name>
    <dbReference type="NCBI Taxonomy" id="1905677"/>
    <lineage>
        <taxon>Bacteria</taxon>
        <taxon>Pseudomonadati</taxon>
        <taxon>Pseudomonadota</taxon>
        <taxon>Gammaproteobacteria</taxon>
        <taxon>Cellvibrionales</taxon>
        <taxon>Halieaceae</taxon>
        <taxon>Kineobactrum</taxon>
    </lineage>
</organism>
<dbReference type="RefSeq" id="WP_101520276.1">
    <property type="nucleotide sequence ID" value="NZ_PKLZ01000002.1"/>
</dbReference>
<dbReference type="Proteomes" id="UP000234845">
    <property type="component" value="Unassembled WGS sequence"/>
</dbReference>
<dbReference type="Gene3D" id="2.120.10.30">
    <property type="entry name" value="TolB, C-terminal domain"/>
    <property type="match status" value="1"/>
</dbReference>
<keyword evidence="1" id="KW-0732">Signal</keyword>
<dbReference type="SUPFAM" id="SSF50952">
    <property type="entry name" value="Soluble quinoprotein glucose dehydrogenase"/>
    <property type="match status" value="1"/>
</dbReference>
<reference evidence="4" key="1">
    <citation type="submission" date="2017-11" db="EMBL/GenBank/DDBJ databases">
        <title>The draft genome sequence of Chromatocurvus sp. F02.</title>
        <authorList>
            <person name="Du Z.-J."/>
            <person name="Chang Y.-Q."/>
        </authorList>
    </citation>
    <scope>NUCLEOTIDE SEQUENCE [LARGE SCALE GENOMIC DNA]</scope>
    <source>
        <strain evidence="4">F02</strain>
    </source>
</reference>
<accession>A0A2N5Y5B7</accession>
<comment type="caution">
    <text evidence="3">The sequence shown here is derived from an EMBL/GenBank/DDBJ whole genome shotgun (WGS) entry which is preliminary data.</text>
</comment>
<dbReference type="OrthoDB" id="9770043at2"/>
<protein>
    <submittedName>
        <fullName evidence="3">Glucose dehydrogenase</fullName>
    </submittedName>
</protein>
<feature type="chain" id="PRO_5014672455" evidence="1">
    <location>
        <begin position="25"/>
        <end position="366"/>
    </location>
</feature>
<feature type="domain" description="Glucose/Sorbosone dehydrogenase" evidence="2">
    <location>
        <begin position="36"/>
        <end position="361"/>
    </location>
</feature>
<proteinExistence type="predicted"/>
<keyword evidence="4" id="KW-1185">Reference proteome</keyword>
<gene>
    <name evidence="3" type="ORF">CWI75_04390</name>
</gene>
<dbReference type="EMBL" id="PKLZ01000002">
    <property type="protein sequence ID" value="PLW83595.1"/>
    <property type="molecule type" value="Genomic_DNA"/>
</dbReference>